<keyword evidence="5" id="KW-1185">Reference proteome</keyword>
<evidence type="ECO:0000313" key="6">
    <source>
        <dbReference type="Proteomes" id="UP000182314"/>
    </source>
</evidence>
<dbReference type="PANTHER" id="PTHR38599">
    <property type="entry name" value="CUPIN DOMAIN PROTEIN (AFU_ORTHOLOGUE AFUA_3G13620)"/>
    <property type="match status" value="1"/>
</dbReference>
<accession>A0AA94H507</accession>
<dbReference type="AlphaFoldDB" id="A0AA94H507"/>
<protein>
    <submittedName>
        <fullName evidence="4">Cupin domain-containing protein</fullName>
    </submittedName>
</protein>
<gene>
    <name evidence="3" type="ORF">AWR26_05025</name>
    <name evidence="4" type="ORF">SAMN05216286_3303</name>
</gene>
<evidence type="ECO:0000313" key="4">
    <source>
        <dbReference type="EMBL" id="SFC80926.1"/>
    </source>
</evidence>
<reference evidence="4 6" key="1">
    <citation type="submission" date="2016-10" db="EMBL/GenBank/DDBJ databases">
        <authorList>
            <person name="Varghese N."/>
            <person name="Submissions S."/>
        </authorList>
    </citation>
    <scope>NUCLEOTIDE SEQUENCE [LARGE SCALE GENOMIC DNA]</scope>
    <source>
        <strain evidence="4 6">CGMCC 1.7012</strain>
    </source>
</reference>
<dbReference type="CDD" id="cd02234">
    <property type="entry name" value="cupin_BLR7677-like"/>
    <property type="match status" value="1"/>
</dbReference>
<feature type="transmembrane region" description="Helical" evidence="1">
    <location>
        <begin position="21"/>
        <end position="44"/>
    </location>
</feature>
<organism evidence="4 6">
    <name type="scientific">Kosakonia oryzae</name>
    <dbReference type="NCBI Taxonomy" id="497725"/>
    <lineage>
        <taxon>Bacteria</taxon>
        <taxon>Pseudomonadati</taxon>
        <taxon>Pseudomonadota</taxon>
        <taxon>Gammaproteobacteria</taxon>
        <taxon>Enterobacterales</taxon>
        <taxon>Enterobacteriaceae</taxon>
        <taxon>Kosakonia</taxon>
    </lineage>
</organism>
<dbReference type="InterPro" id="IPR011051">
    <property type="entry name" value="RmlC_Cupin_sf"/>
</dbReference>
<dbReference type="Proteomes" id="UP000182314">
    <property type="component" value="Unassembled WGS sequence"/>
</dbReference>
<dbReference type="PANTHER" id="PTHR38599:SF1">
    <property type="entry name" value="CUPIN DOMAIN PROTEIN (AFU_ORTHOLOGUE AFUA_3G13620)"/>
    <property type="match status" value="1"/>
</dbReference>
<keyword evidence="1" id="KW-0472">Membrane</keyword>
<dbReference type="InterPro" id="IPR013096">
    <property type="entry name" value="Cupin_2"/>
</dbReference>
<name>A0AA94H507_9ENTR</name>
<keyword evidence="1" id="KW-0812">Transmembrane</keyword>
<evidence type="ECO:0000259" key="2">
    <source>
        <dbReference type="Pfam" id="PF07883"/>
    </source>
</evidence>
<keyword evidence="1" id="KW-1133">Transmembrane helix</keyword>
<dbReference type="Pfam" id="PF07883">
    <property type="entry name" value="Cupin_2"/>
    <property type="match status" value="1"/>
</dbReference>
<reference evidence="3 5" key="2">
    <citation type="submission" date="2021-03" db="EMBL/GenBank/DDBJ databases">
        <authorList>
            <person name="Li Y."/>
            <person name="Li S."/>
            <person name="Chen M."/>
            <person name="Peng G."/>
            <person name="Tan Z."/>
            <person name="An Q."/>
        </authorList>
    </citation>
    <scope>NUCLEOTIDE SEQUENCE [LARGE SCALE GENOMIC DNA]</scope>
    <source>
        <strain evidence="3 5">Ola 51</strain>
    </source>
</reference>
<proteinExistence type="predicted"/>
<dbReference type="Gene3D" id="2.60.120.10">
    <property type="entry name" value="Jelly Rolls"/>
    <property type="match status" value="1"/>
</dbReference>
<evidence type="ECO:0000256" key="1">
    <source>
        <dbReference type="SAM" id="Phobius"/>
    </source>
</evidence>
<dbReference type="Proteomes" id="UP000078227">
    <property type="component" value="Chromosome"/>
</dbReference>
<evidence type="ECO:0000313" key="3">
    <source>
        <dbReference type="EMBL" id="ANI81542.2"/>
    </source>
</evidence>
<dbReference type="EMBL" id="FOKO01000004">
    <property type="protein sequence ID" value="SFC80926.1"/>
    <property type="molecule type" value="Genomic_DNA"/>
</dbReference>
<feature type="domain" description="Cupin type-2" evidence="2">
    <location>
        <begin position="102"/>
        <end position="172"/>
    </location>
</feature>
<dbReference type="EMBL" id="CP014007">
    <property type="protein sequence ID" value="ANI81542.2"/>
    <property type="molecule type" value="Genomic_DNA"/>
</dbReference>
<dbReference type="RefSeq" id="WP_206062523.1">
    <property type="nucleotide sequence ID" value="NZ_CP014007.2"/>
</dbReference>
<dbReference type="InterPro" id="IPR014710">
    <property type="entry name" value="RmlC-like_jellyroll"/>
</dbReference>
<dbReference type="SUPFAM" id="SSF51182">
    <property type="entry name" value="RmlC-like cupins"/>
    <property type="match status" value="1"/>
</dbReference>
<sequence length="186" mass="19976">MFTQPDSSFSQRKTLLHFSPFRRLIIIAAAGAALLFAGDIAWVYHPGASAPAMHHDDQHALTGLQMSGMSGVMDTTRPETSIRPVSCESLPDIPGKSITVAVVDFPPDAYTPRHRHPGSVLAFVLKGTLRSQMEGGAAETYTTGQTWFEPPGALHLFAENVSKTEPAELLATFITDSDCGALVIPD</sequence>
<evidence type="ECO:0000313" key="5">
    <source>
        <dbReference type="Proteomes" id="UP000078227"/>
    </source>
</evidence>